<feature type="signal peptide" evidence="1">
    <location>
        <begin position="1"/>
        <end position="34"/>
    </location>
</feature>
<keyword evidence="3" id="KW-1185">Reference proteome</keyword>
<accession>A0A0J1BK18</accession>
<dbReference type="AlphaFoldDB" id="A0A0J1BK18"/>
<dbReference type="PROSITE" id="PS51318">
    <property type="entry name" value="TAT"/>
    <property type="match status" value="1"/>
</dbReference>
<dbReference type="InterPro" id="IPR006311">
    <property type="entry name" value="TAT_signal"/>
</dbReference>
<keyword evidence="1" id="KW-0732">Signal</keyword>
<feature type="chain" id="PRO_5005248091" evidence="1">
    <location>
        <begin position="35"/>
        <end position="468"/>
    </location>
</feature>
<evidence type="ECO:0000256" key="1">
    <source>
        <dbReference type="SAM" id="SignalP"/>
    </source>
</evidence>
<sequence length="468" mass="52201">MTLNLNQLDRRRFLRGSGTALALPLLSSSMPRLAANSDGKTNPKRLACIYFPDGVPMPLREDPAYQDWSWFPHGGGTEFTFTKCTDVFEPLRDDLTVLSGFSHPEARKVHGHRNADQFLTAAKIRREGAYQNSISLDQVYAEYIGDQTRFSSLVMSTDGGIGTPRAAQTLSFSRTGRAIPAEQSPKRIFDMLFVKSNADAARRLAKNESALDEMLEDASDLRGMLSSNDKLRFDEYLDSVREAEIRVRKAKEWVNRPLPTVDRAKIEADISPDSPRMYVQTMLDMIYLAFKTDSTRVATYQIGRENGAGVSDRLARAVGFNLAHKLTHDTKNPGGWKNLGKYCRFLNEEFARFTTRLKETPEPAGTGSMLDNSLLLFGSASSAFHLSRNYPLVLAGGRNLGFQHGRYLNYAGADPISGAWRGGPEPYTKEIKQEDQPLTRVFVTMLQQLGMETDRFAGATGNFPELLA</sequence>
<evidence type="ECO:0000313" key="2">
    <source>
        <dbReference type="EMBL" id="KLU06763.1"/>
    </source>
</evidence>
<dbReference type="RefSeq" id="WP_047813074.1">
    <property type="nucleotide sequence ID" value="NZ_LECT01000010.1"/>
</dbReference>
<organism evidence="2 3">
    <name type="scientific">Rhodopirellula islandica</name>
    <dbReference type="NCBI Taxonomy" id="595434"/>
    <lineage>
        <taxon>Bacteria</taxon>
        <taxon>Pseudomonadati</taxon>
        <taxon>Planctomycetota</taxon>
        <taxon>Planctomycetia</taxon>
        <taxon>Pirellulales</taxon>
        <taxon>Pirellulaceae</taxon>
        <taxon>Rhodopirellula</taxon>
    </lineage>
</organism>
<dbReference type="Proteomes" id="UP000036367">
    <property type="component" value="Unassembled WGS sequence"/>
</dbReference>
<protein>
    <submittedName>
        <fullName evidence="2">Secreted protein containing DUF1552</fullName>
    </submittedName>
</protein>
<dbReference type="Pfam" id="PF07586">
    <property type="entry name" value="HXXSHH"/>
    <property type="match status" value="1"/>
</dbReference>
<proteinExistence type="predicted"/>
<dbReference type="InterPro" id="IPR011447">
    <property type="entry name" value="DUF1552"/>
</dbReference>
<evidence type="ECO:0000313" key="3">
    <source>
        <dbReference type="Proteomes" id="UP000036367"/>
    </source>
</evidence>
<comment type="caution">
    <text evidence="2">The sequence shown here is derived from an EMBL/GenBank/DDBJ whole genome shotgun (WGS) entry which is preliminary data.</text>
</comment>
<reference evidence="2" key="1">
    <citation type="submission" date="2015-05" db="EMBL/GenBank/DDBJ databases">
        <title>Permanent draft genome of Rhodopirellula islandicus K833.</title>
        <authorList>
            <person name="Kizina J."/>
            <person name="Richter M."/>
            <person name="Glockner F.O."/>
            <person name="Harder J."/>
        </authorList>
    </citation>
    <scope>NUCLEOTIDE SEQUENCE [LARGE SCALE GENOMIC DNA]</scope>
    <source>
        <strain evidence="2">K833</strain>
    </source>
</reference>
<dbReference type="OrthoDB" id="9146593at2"/>
<dbReference type="PATRIC" id="fig|595434.4.peg.1036"/>
<dbReference type="STRING" id="595434.RISK_001077"/>
<dbReference type="EMBL" id="LECT01000010">
    <property type="protein sequence ID" value="KLU06763.1"/>
    <property type="molecule type" value="Genomic_DNA"/>
</dbReference>
<gene>
    <name evidence="2" type="ORF">RISK_001077</name>
</gene>
<name>A0A0J1BK18_RHOIS</name>